<dbReference type="PRINTS" id="PR00762">
    <property type="entry name" value="CLCHANNEL"/>
</dbReference>
<gene>
    <name evidence="11" type="ORF">WG68_15445</name>
</gene>
<evidence type="ECO:0000313" key="11">
    <source>
        <dbReference type="EMBL" id="KKO44447.1"/>
    </source>
</evidence>
<sequence length="567" mass="61505">MRRWQEWLPGLQRRLALPQTSLQLCLLGMLGGLIAALLIIIFRLAIVALQSLFLSQSDDFASADPEIVWLLPLAGAVIIGVIAFITGYRHYRLGIPFVIHRIKTRYGIMPFRNTLNQFFGGIVALASGFSVGREGPSVHLGAYGASTVGRYLQLPYNSIRILAGCGIAAGISASFNTPLAAVIFVMEVVLREYRIHVFIPIMLASVVGALATQLVFGHDRELASLDIVAISIWHFPYLIICGIIFGAVAFLFNQNLMRLIRWFKDWPLLVRLALAGVITAAVGYLIPHAMGAETGAIYHAVNNPTDLQLLLVIFIGKLVLTIVALGLGVPGGVIGPVFGIGIVLGTILAIVPAIFIGDSSTAGTYAVLGMAGLMAATLHAPLAALLAVIELASNQQIILPAMVVIITAYVTTVQFFNNKSIFMMQLDFLQMPYKLAPADDILQKVGVLALLNKEYVLLSNADESTVRQQLALLQPPTQLLLKQTQGDTTEFVAASYDVSLSLSGDSAIQYQKVAGLSHQTTMAEVFSLLEDNRDGLVYIYQDTPTEPIGIIRWDQVRSLLTKQNNLL</sequence>
<dbReference type="InterPro" id="IPR014743">
    <property type="entry name" value="Cl-channel_core"/>
</dbReference>
<dbReference type="GO" id="GO:0034707">
    <property type="term" value="C:chloride channel complex"/>
    <property type="evidence" value="ECO:0007669"/>
    <property type="project" value="UniProtKB-KW"/>
</dbReference>
<dbReference type="RefSeq" id="WP_046558625.1">
    <property type="nucleotide sequence ID" value="NZ_LAHO01000016.1"/>
</dbReference>
<accession>A0A0M2V0R0</accession>
<feature type="transmembrane region" description="Helical" evidence="10">
    <location>
        <begin position="161"/>
        <end position="185"/>
    </location>
</feature>
<comment type="subcellular location">
    <subcellularLocation>
        <location evidence="1">Membrane</location>
        <topology evidence="1">Multi-pass membrane protein</topology>
    </subcellularLocation>
</comment>
<feature type="transmembrane region" description="Helical" evidence="10">
    <location>
        <begin position="334"/>
        <end position="356"/>
    </location>
</feature>
<dbReference type="InterPro" id="IPR050368">
    <property type="entry name" value="ClC-type_chloride_channel"/>
</dbReference>
<dbReference type="GO" id="GO:0005254">
    <property type="term" value="F:chloride channel activity"/>
    <property type="evidence" value="ECO:0007669"/>
    <property type="project" value="UniProtKB-KW"/>
</dbReference>
<evidence type="ECO:0000256" key="5">
    <source>
        <dbReference type="ARBA" id="ARBA00023065"/>
    </source>
</evidence>
<feature type="transmembrane region" description="Helical" evidence="10">
    <location>
        <begin position="236"/>
        <end position="256"/>
    </location>
</feature>
<evidence type="ECO:0000256" key="9">
    <source>
        <dbReference type="ARBA" id="ARBA00023303"/>
    </source>
</evidence>
<organism evidence="11 12">
    <name type="scientific">Arsukibacterium ikkense</name>
    <dbReference type="NCBI Taxonomy" id="336831"/>
    <lineage>
        <taxon>Bacteria</taxon>
        <taxon>Pseudomonadati</taxon>
        <taxon>Pseudomonadota</taxon>
        <taxon>Gammaproteobacteria</taxon>
        <taxon>Chromatiales</taxon>
        <taxon>Chromatiaceae</taxon>
        <taxon>Arsukibacterium</taxon>
    </lineage>
</organism>
<name>A0A0M2V0R0_9GAMM</name>
<dbReference type="STRING" id="336831.WG68_15445"/>
<keyword evidence="2" id="KW-0813">Transport</keyword>
<dbReference type="PATRIC" id="fig|336831.14.peg.52"/>
<dbReference type="Gene3D" id="1.10.3080.10">
    <property type="entry name" value="Clc chloride channel"/>
    <property type="match status" value="1"/>
</dbReference>
<dbReference type="Proteomes" id="UP000034228">
    <property type="component" value="Unassembled WGS sequence"/>
</dbReference>
<evidence type="ECO:0000256" key="7">
    <source>
        <dbReference type="ARBA" id="ARBA00023173"/>
    </source>
</evidence>
<feature type="transmembrane region" description="Helical" evidence="10">
    <location>
        <begin position="109"/>
        <end position="131"/>
    </location>
</feature>
<dbReference type="OrthoDB" id="9767361at2"/>
<keyword evidence="12" id="KW-1185">Reference proteome</keyword>
<evidence type="ECO:0000256" key="2">
    <source>
        <dbReference type="ARBA" id="ARBA00022448"/>
    </source>
</evidence>
<keyword evidence="9" id="KW-0407">Ion channel</keyword>
<protein>
    <submittedName>
        <fullName evidence="11">Voltage-gated chloride channel</fullName>
    </submittedName>
</protein>
<feature type="transmembrane region" description="Helical" evidence="10">
    <location>
        <begin position="67"/>
        <end position="88"/>
    </location>
</feature>
<keyword evidence="3 10" id="KW-0812">Transmembrane</keyword>
<evidence type="ECO:0000313" key="12">
    <source>
        <dbReference type="Proteomes" id="UP000034228"/>
    </source>
</evidence>
<reference evidence="11 12" key="1">
    <citation type="submission" date="2015-03" db="EMBL/GenBank/DDBJ databases">
        <title>Draft genome sequences of two protease-producing strains of Arsukibacterium isolated from two cold and alkaline environments.</title>
        <authorList>
            <person name="Lylloff J.E."/>
            <person name="Skov L.B."/>
            <person name="Jepsen M."/>
            <person name="Hallin P.F."/>
            <person name="Sorensen S.J."/>
            <person name="Stougaard P."/>
            <person name="Glaring M.A."/>
        </authorList>
    </citation>
    <scope>NUCLEOTIDE SEQUENCE [LARGE SCALE GENOMIC DNA]</scope>
    <source>
        <strain evidence="11 12">GCM72</strain>
    </source>
</reference>
<dbReference type="EMBL" id="LAHO01000016">
    <property type="protein sequence ID" value="KKO44447.1"/>
    <property type="molecule type" value="Genomic_DNA"/>
</dbReference>
<evidence type="ECO:0000256" key="6">
    <source>
        <dbReference type="ARBA" id="ARBA00023136"/>
    </source>
</evidence>
<feature type="transmembrane region" description="Helical" evidence="10">
    <location>
        <begin position="268"/>
        <end position="287"/>
    </location>
</feature>
<dbReference type="PANTHER" id="PTHR43427">
    <property type="entry name" value="CHLORIDE CHANNEL PROTEIN CLC-E"/>
    <property type="match status" value="1"/>
</dbReference>
<keyword evidence="4 10" id="KW-1133">Transmembrane helix</keyword>
<dbReference type="CDD" id="cd00400">
    <property type="entry name" value="Voltage_gated_ClC"/>
    <property type="match status" value="1"/>
</dbReference>
<dbReference type="AlphaFoldDB" id="A0A0M2V0R0"/>
<dbReference type="PANTHER" id="PTHR43427:SF6">
    <property type="entry name" value="CHLORIDE CHANNEL PROTEIN CLC-E"/>
    <property type="match status" value="1"/>
</dbReference>
<dbReference type="InterPro" id="IPR001807">
    <property type="entry name" value="ClC"/>
</dbReference>
<keyword evidence="8" id="KW-0868">Chloride</keyword>
<dbReference type="SUPFAM" id="SSF81340">
    <property type="entry name" value="Clc chloride channel"/>
    <property type="match status" value="1"/>
</dbReference>
<evidence type="ECO:0000256" key="4">
    <source>
        <dbReference type="ARBA" id="ARBA00022989"/>
    </source>
</evidence>
<feature type="transmembrane region" description="Helical" evidence="10">
    <location>
        <begin position="197"/>
        <end position="216"/>
    </location>
</feature>
<keyword evidence="7" id="KW-0869">Chloride channel</keyword>
<keyword evidence="5" id="KW-0406">Ion transport</keyword>
<keyword evidence="6 10" id="KW-0472">Membrane</keyword>
<evidence type="ECO:0000256" key="1">
    <source>
        <dbReference type="ARBA" id="ARBA00004141"/>
    </source>
</evidence>
<feature type="transmembrane region" description="Helical" evidence="10">
    <location>
        <begin position="362"/>
        <end position="385"/>
    </location>
</feature>
<feature type="transmembrane region" description="Helical" evidence="10">
    <location>
        <begin position="307"/>
        <end position="327"/>
    </location>
</feature>
<comment type="caution">
    <text evidence="11">The sequence shown here is derived from an EMBL/GenBank/DDBJ whole genome shotgun (WGS) entry which is preliminary data.</text>
</comment>
<evidence type="ECO:0000256" key="8">
    <source>
        <dbReference type="ARBA" id="ARBA00023214"/>
    </source>
</evidence>
<dbReference type="Pfam" id="PF00654">
    <property type="entry name" value="Voltage_CLC"/>
    <property type="match status" value="1"/>
</dbReference>
<proteinExistence type="predicted"/>
<feature type="transmembrane region" description="Helical" evidence="10">
    <location>
        <begin position="397"/>
        <end position="416"/>
    </location>
</feature>
<evidence type="ECO:0000256" key="3">
    <source>
        <dbReference type="ARBA" id="ARBA00022692"/>
    </source>
</evidence>
<feature type="transmembrane region" description="Helical" evidence="10">
    <location>
        <begin position="21"/>
        <end position="47"/>
    </location>
</feature>
<evidence type="ECO:0000256" key="10">
    <source>
        <dbReference type="SAM" id="Phobius"/>
    </source>
</evidence>